<sequence length="115" mass="12576">MSKELARVRRSKKLRAKLQKVQTMRVCVSRSLKNITAQLIDSSNGKVLATISTQQKEFKGKSGGNIEAASKIGAEIAKKAIDLGHKKVTFDRSGYKYHGRVKALADGARDGGLEF</sequence>
<evidence type="ECO:0000256" key="1">
    <source>
        <dbReference type="ARBA" id="ARBA00007116"/>
    </source>
</evidence>
<dbReference type="NCBIfam" id="TIGR00060">
    <property type="entry name" value="L18_bact"/>
    <property type="match status" value="1"/>
</dbReference>
<keyword evidence="3 7" id="KW-0694">RNA-binding</keyword>
<keyword evidence="5 7" id="KW-0687">Ribonucleoprotein</keyword>
<dbReference type="GO" id="GO:0022625">
    <property type="term" value="C:cytosolic large ribosomal subunit"/>
    <property type="evidence" value="ECO:0007669"/>
    <property type="project" value="TreeGrafter"/>
</dbReference>
<dbReference type="Gene3D" id="3.30.420.100">
    <property type="match status" value="1"/>
</dbReference>
<dbReference type="Proteomes" id="UP000320146">
    <property type="component" value="Unassembled WGS sequence"/>
</dbReference>
<dbReference type="Pfam" id="PF00861">
    <property type="entry name" value="Ribosomal_L18p"/>
    <property type="match status" value="1"/>
</dbReference>
<comment type="function">
    <text evidence="7">This is one of the proteins that bind and probably mediate the attachment of the 5S RNA into the large ribosomal subunit, where it forms part of the central protuberance.</text>
</comment>
<comment type="caution">
    <text evidence="8">The sequence shown here is derived from an EMBL/GenBank/DDBJ whole genome shotgun (WGS) entry which is preliminary data.</text>
</comment>
<dbReference type="GO" id="GO:0003735">
    <property type="term" value="F:structural constituent of ribosome"/>
    <property type="evidence" value="ECO:0007669"/>
    <property type="project" value="InterPro"/>
</dbReference>
<dbReference type="InterPro" id="IPR005484">
    <property type="entry name" value="Ribosomal_uL18_bac/plant/anim"/>
</dbReference>
<evidence type="ECO:0000256" key="3">
    <source>
        <dbReference type="ARBA" id="ARBA00022884"/>
    </source>
</evidence>
<evidence type="ECO:0000256" key="4">
    <source>
        <dbReference type="ARBA" id="ARBA00022980"/>
    </source>
</evidence>
<organism evidence="8 9">
    <name type="scientific">SAR86 cluster bacterium</name>
    <dbReference type="NCBI Taxonomy" id="2030880"/>
    <lineage>
        <taxon>Bacteria</taxon>
        <taxon>Pseudomonadati</taxon>
        <taxon>Pseudomonadota</taxon>
        <taxon>Gammaproteobacteria</taxon>
        <taxon>SAR86 cluster</taxon>
    </lineage>
</organism>
<reference evidence="8 9" key="1">
    <citation type="submission" date="2019-02" db="EMBL/GenBank/DDBJ databases">
        <title>Prokaryotic population dynamics and viral predation in marine succession experiment using metagenomics: the confinement effect.</title>
        <authorList>
            <person name="Haro-Moreno J.M."/>
            <person name="Rodriguez-Valera F."/>
            <person name="Lopez-Perez M."/>
        </authorList>
    </citation>
    <scope>NUCLEOTIDE SEQUENCE [LARGE SCALE GENOMIC DNA]</scope>
    <source>
        <strain evidence="8">MED-G166</strain>
    </source>
</reference>
<dbReference type="FunFam" id="3.30.420.100:FF:000001">
    <property type="entry name" value="50S ribosomal protein L18"/>
    <property type="match status" value="1"/>
</dbReference>
<dbReference type="InterPro" id="IPR057268">
    <property type="entry name" value="Ribosomal_L18"/>
</dbReference>
<keyword evidence="4 7" id="KW-0689">Ribosomal protein</keyword>
<dbReference type="GO" id="GO:0006412">
    <property type="term" value="P:translation"/>
    <property type="evidence" value="ECO:0007669"/>
    <property type="project" value="UniProtKB-UniRule"/>
</dbReference>
<evidence type="ECO:0000256" key="6">
    <source>
        <dbReference type="ARBA" id="ARBA00035197"/>
    </source>
</evidence>
<name>A0A520MU02_9GAMM</name>
<accession>A0A520MU02</accession>
<dbReference type="SUPFAM" id="SSF53137">
    <property type="entry name" value="Translational machinery components"/>
    <property type="match status" value="1"/>
</dbReference>
<dbReference type="CDD" id="cd00432">
    <property type="entry name" value="Ribosomal_L18_L5e"/>
    <property type="match status" value="1"/>
</dbReference>
<dbReference type="InterPro" id="IPR004389">
    <property type="entry name" value="Ribosomal_uL18_bac-type"/>
</dbReference>
<dbReference type="HAMAP" id="MF_01337_B">
    <property type="entry name" value="Ribosomal_uL18_B"/>
    <property type="match status" value="1"/>
</dbReference>
<dbReference type="AlphaFoldDB" id="A0A520MU02"/>
<proteinExistence type="inferred from homology"/>
<comment type="similarity">
    <text evidence="1 7">Belongs to the universal ribosomal protein uL18 family.</text>
</comment>
<dbReference type="PANTHER" id="PTHR12899:SF3">
    <property type="entry name" value="LARGE RIBOSOMAL SUBUNIT PROTEIN UL18M"/>
    <property type="match status" value="1"/>
</dbReference>
<evidence type="ECO:0000256" key="7">
    <source>
        <dbReference type="HAMAP-Rule" id="MF_01337"/>
    </source>
</evidence>
<comment type="subunit">
    <text evidence="7">Part of the 50S ribosomal subunit; part of the 5S rRNA/L5/L18/L25 subcomplex. Contacts the 5S and 23S rRNAs.</text>
</comment>
<keyword evidence="2 7" id="KW-0699">rRNA-binding</keyword>
<protein>
    <recommendedName>
        <fullName evidence="6 7">Large ribosomal subunit protein uL18</fullName>
    </recommendedName>
</protein>
<dbReference type="EMBL" id="SHBL01000004">
    <property type="protein sequence ID" value="RZO24678.1"/>
    <property type="molecule type" value="Genomic_DNA"/>
</dbReference>
<dbReference type="GO" id="GO:0008097">
    <property type="term" value="F:5S rRNA binding"/>
    <property type="evidence" value="ECO:0007669"/>
    <property type="project" value="TreeGrafter"/>
</dbReference>
<gene>
    <name evidence="7" type="primary">rplR</name>
    <name evidence="8" type="ORF">EVA99_00905</name>
</gene>
<evidence type="ECO:0000256" key="5">
    <source>
        <dbReference type="ARBA" id="ARBA00023274"/>
    </source>
</evidence>
<evidence type="ECO:0000313" key="8">
    <source>
        <dbReference type="EMBL" id="RZO24678.1"/>
    </source>
</evidence>
<evidence type="ECO:0000313" key="9">
    <source>
        <dbReference type="Proteomes" id="UP000320146"/>
    </source>
</evidence>
<evidence type="ECO:0000256" key="2">
    <source>
        <dbReference type="ARBA" id="ARBA00022730"/>
    </source>
</evidence>
<dbReference type="PANTHER" id="PTHR12899">
    <property type="entry name" value="39S RIBOSOMAL PROTEIN L18, MITOCHONDRIAL"/>
    <property type="match status" value="1"/>
</dbReference>